<dbReference type="Gene3D" id="2.40.128.20">
    <property type="match status" value="1"/>
</dbReference>
<dbReference type="GO" id="GO:0030682">
    <property type="term" value="P:symbiont-mediated perturbation of host defenses"/>
    <property type="evidence" value="ECO:0007669"/>
    <property type="project" value="InterPro"/>
</dbReference>
<dbReference type="EMBL" id="ABJB011111554">
    <property type="status" value="NOT_ANNOTATED_CDS"/>
    <property type="molecule type" value="Genomic_DNA"/>
</dbReference>
<name>A0A1S4LUK7_IXOSC</name>
<dbReference type="AlphaFoldDB" id="A0A1S4LUK7"/>
<dbReference type="VEuPathDB" id="VectorBase:ISCW019392"/>
<proteinExistence type="predicted"/>
<dbReference type="Pfam" id="PF02098">
    <property type="entry name" value="His_binding"/>
    <property type="match status" value="1"/>
</dbReference>
<sequence>TIKFTANKSYYLMYSSGWGTKEHYDDVRCLQVHSSGFNNTLKSAKYTSKWYNITSKQM</sequence>
<keyword evidence="2" id="KW-1185">Reference proteome</keyword>
<dbReference type="InterPro" id="IPR012674">
    <property type="entry name" value="Calycin"/>
</dbReference>
<dbReference type="GO" id="GO:0043176">
    <property type="term" value="F:amine binding"/>
    <property type="evidence" value="ECO:0007669"/>
    <property type="project" value="InterPro"/>
</dbReference>
<evidence type="ECO:0000313" key="1">
    <source>
        <dbReference type="EnsemblMetazoa" id="ISCW019392-PA"/>
    </source>
</evidence>
<dbReference type="EnsemblMetazoa" id="ISCW019392-RA">
    <property type="protein sequence ID" value="ISCW019392-PA"/>
    <property type="gene ID" value="ISCW019392"/>
</dbReference>
<reference evidence="2" key="1">
    <citation type="submission" date="2008-03" db="EMBL/GenBank/DDBJ databases">
        <title>Annotation of Ixodes scapularis.</title>
        <authorList>
            <consortium name="Ixodes scapularis Genome Project Consortium"/>
            <person name="Caler E."/>
            <person name="Hannick L.I."/>
            <person name="Bidwell S."/>
            <person name="Joardar V."/>
            <person name="Thiagarajan M."/>
            <person name="Amedeo P."/>
            <person name="Galinsky K.J."/>
            <person name="Schobel S."/>
            <person name="Inman J."/>
            <person name="Hostetler J."/>
            <person name="Miller J."/>
            <person name="Hammond M."/>
            <person name="Megy K."/>
            <person name="Lawson D."/>
            <person name="Kodira C."/>
            <person name="Sutton G."/>
            <person name="Meyer J."/>
            <person name="Hill C.A."/>
            <person name="Birren B."/>
            <person name="Nene V."/>
            <person name="Collins F."/>
            <person name="Alarcon-Chaidez F."/>
            <person name="Wikel S."/>
            <person name="Strausberg R."/>
        </authorList>
    </citation>
    <scope>NUCLEOTIDE SEQUENCE [LARGE SCALE GENOMIC DNA]</scope>
    <source>
        <strain evidence="2">Wikel</strain>
    </source>
</reference>
<accession>A0A1S4LUK7</accession>
<protein>
    <submittedName>
        <fullName evidence="1">Uncharacterized protein</fullName>
    </submittedName>
</protein>
<dbReference type="Proteomes" id="UP000001555">
    <property type="component" value="Unassembled WGS sequence"/>
</dbReference>
<organism evidence="1 2">
    <name type="scientific">Ixodes scapularis</name>
    <name type="common">Black-legged tick</name>
    <name type="synonym">Deer tick</name>
    <dbReference type="NCBI Taxonomy" id="6945"/>
    <lineage>
        <taxon>Eukaryota</taxon>
        <taxon>Metazoa</taxon>
        <taxon>Ecdysozoa</taxon>
        <taxon>Arthropoda</taxon>
        <taxon>Chelicerata</taxon>
        <taxon>Arachnida</taxon>
        <taxon>Acari</taxon>
        <taxon>Parasitiformes</taxon>
        <taxon>Ixodida</taxon>
        <taxon>Ixodoidea</taxon>
        <taxon>Ixodidae</taxon>
        <taxon>Ixodinae</taxon>
        <taxon>Ixodes</taxon>
    </lineage>
</organism>
<dbReference type="InterPro" id="IPR002970">
    <property type="entry name" value="Tick_his-bd"/>
</dbReference>
<reference evidence="1" key="2">
    <citation type="submission" date="2020-05" db="UniProtKB">
        <authorList>
            <consortium name="EnsemblMetazoa"/>
        </authorList>
    </citation>
    <scope>IDENTIFICATION</scope>
    <source>
        <strain evidence="1">wikel</strain>
    </source>
</reference>
<dbReference type="VEuPathDB" id="VectorBase:ISCI019392"/>
<evidence type="ECO:0000313" key="2">
    <source>
        <dbReference type="Proteomes" id="UP000001555"/>
    </source>
</evidence>
<dbReference type="SUPFAM" id="SSF50814">
    <property type="entry name" value="Lipocalins"/>
    <property type="match status" value="1"/>
</dbReference>
<dbReference type="InParanoid" id="A0A1S4LUK7"/>